<dbReference type="NCBIfam" id="NF033179">
    <property type="entry name" value="TnsA_like_Actin"/>
    <property type="match status" value="1"/>
</dbReference>
<dbReference type="Proteomes" id="UP001611075">
    <property type="component" value="Unassembled WGS sequence"/>
</dbReference>
<evidence type="ECO:0000313" key="2">
    <source>
        <dbReference type="Proteomes" id="UP001611075"/>
    </source>
</evidence>
<dbReference type="RefSeq" id="WP_396685686.1">
    <property type="nucleotide sequence ID" value="NZ_JBIRPU010000041.1"/>
</dbReference>
<proteinExistence type="predicted"/>
<name>A0ABW7SW65_9ACTN</name>
<dbReference type="EMBL" id="JBIRPU010000041">
    <property type="protein sequence ID" value="MFI0797034.1"/>
    <property type="molecule type" value="Genomic_DNA"/>
</dbReference>
<keyword evidence="2" id="KW-1185">Reference proteome</keyword>
<organism evidence="1 2">
    <name type="scientific">Micromonospora rubida</name>
    <dbReference type="NCBI Taxonomy" id="2697657"/>
    <lineage>
        <taxon>Bacteria</taxon>
        <taxon>Bacillati</taxon>
        <taxon>Actinomycetota</taxon>
        <taxon>Actinomycetes</taxon>
        <taxon>Micromonosporales</taxon>
        <taxon>Micromonosporaceae</taxon>
        <taxon>Micromonospora</taxon>
    </lineage>
</organism>
<accession>A0ABW7SW65</accession>
<dbReference type="InterPro" id="IPR048000">
    <property type="entry name" value="TnsA-like"/>
</dbReference>
<protein>
    <submittedName>
        <fullName evidence="1">TnsA-like heteromeric transposase endonuclease subunit</fullName>
    </submittedName>
</protein>
<evidence type="ECO:0000313" key="1">
    <source>
        <dbReference type="EMBL" id="MFI0797034.1"/>
    </source>
</evidence>
<reference evidence="1 2" key="1">
    <citation type="submission" date="2024-10" db="EMBL/GenBank/DDBJ databases">
        <title>The Natural Products Discovery Center: Release of the First 8490 Sequenced Strains for Exploring Actinobacteria Biosynthetic Diversity.</title>
        <authorList>
            <person name="Kalkreuter E."/>
            <person name="Kautsar S.A."/>
            <person name="Yang D."/>
            <person name="Bader C.D."/>
            <person name="Teijaro C.N."/>
            <person name="Fluegel L."/>
            <person name="Davis C.M."/>
            <person name="Simpson J.R."/>
            <person name="Lauterbach L."/>
            <person name="Steele A.D."/>
            <person name="Gui C."/>
            <person name="Meng S."/>
            <person name="Li G."/>
            <person name="Viehrig K."/>
            <person name="Ye F."/>
            <person name="Su P."/>
            <person name="Kiefer A.F."/>
            <person name="Nichols A."/>
            <person name="Cepeda A.J."/>
            <person name="Yan W."/>
            <person name="Fan B."/>
            <person name="Jiang Y."/>
            <person name="Adhikari A."/>
            <person name="Zheng C.-J."/>
            <person name="Schuster L."/>
            <person name="Cowan T.M."/>
            <person name="Smanski M.J."/>
            <person name="Chevrette M.G."/>
            <person name="De Carvalho L.P.S."/>
            <person name="Shen B."/>
        </authorList>
    </citation>
    <scope>NUCLEOTIDE SEQUENCE [LARGE SCALE GENOMIC DNA]</scope>
    <source>
        <strain evidence="1 2">NPDC021253</strain>
    </source>
</reference>
<sequence length="249" mass="27596">MAERLRAIPASRMVPPTGFEVAYAGPDGDEVRRTMGEAANVPFERLSPVRSFPSYRGQRNYPGFYWSSSSGAHVGYESWLERNEAMAMDFDPTVVAFAAQPFWLFWPEGGRVRSHAPDFFARKADGTGLVVDCRPASRVKPRDAVGFEATARACADIGWGYRLVHGHEAVWLANVQWLAGYRHPRHLIEPVAAGLVEVFLEPFPLMKGAETVGDPIAVLPTLFHLLWSRRLDVDLAVRLDSSSLVQAAS</sequence>
<comment type="caution">
    <text evidence="1">The sequence shown here is derived from an EMBL/GenBank/DDBJ whole genome shotgun (WGS) entry which is preliminary data.</text>
</comment>
<gene>
    <name evidence="1" type="ORF">ACH4OY_30780</name>
</gene>